<organism evidence="1 2">
    <name type="scientific">Durusdinium trenchii</name>
    <dbReference type="NCBI Taxonomy" id="1381693"/>
    <lineage>
        <taxon>Eukaryota</taxon>
        <taxon>Sar</taxon>
        <taxon>Alveolata</taxon>
        <taxon>Dinophyceae</taxon>
        <taxon>Suessiales</taxon>
        <taxon>Symbiodiniaceae</taxon>
        <taxon>Durusdinium</taxon>
    </lineage>
</organism>
<evidence type="ECO:0000313" key="2">
    <source>
        <dbReference type="Proteomes" id="UP001642484"/>
    </source>
</evidence>
<proteinExistence type="predicted"/>
<reference evidence="1 2" key="1">
    <citation type="submission" date="2024-02" db="EMBL/GenBank/DDBJ databases">
        <authorList>
            <person name="Chen Y."/>
            <person name="Shah S."/>
            <person name="Dougan E. K."/>
            <person name="Thang M."/>
            <person name="Chan C."/>
        </authorList>
    </citation>
    <scope>NUCLEOTIDE SEQUENCE [LARGE SCALE GENOMIC DNA]</scope>
</reference>
<protein>
    <submittedName>
        <fullName evidence="1">Uncharacterized protein</fullName>
    </submittedName>
</protein>
<accession>A0ABP0K6V5</accession>
<sequence>MKPRQTSKRSLHECVMEASCSKPCPIKRLTILWNPQGTFCSYPSSPTHKTFFSSFYTAIYLIHAPQAAFKFVCFKVTKPKGLKTCIANDCKCRVSHILAHVPLAQTAWSNLAQNRLCSCSKPTKLGALLFLLRVPLRKQDPAGKRIGSLSARDFKTENSNKLGLWFSTV</sequence>
<dbReference type="Proteomes" id="UP001642484">
    <property type="component" value="Unassembled WGS sequence"/>
</dbReference>
<name>A0ABP0K6V5_9DINO</name>
<gene>
    <name evidence="1" type="ORF">CCMP2556_LOCUS14651</name>
</gene>
<comment type="caution">
    <text evidence="1">The sequence shown here is derived from an EMBL/GenBank/DDBJ whole genome shotgun (WGS) entry which is preliminary data.</text>
</comment>
<keyword evidence="2" id="KW-1185">Reference proteome</keyword>
<dbReference type="EMBL" id="CAXAMN010007569">
    <property type="protein sequence ID" value="CAK9021993.1"/>
    <property type="molecule type" value="Genomic_DNA"/>
</dbReference>
<evidence type="ECO:0000313" key="1">
    <source>
        <dbReference type="EMBL" id="CAK9021993.1"/>
    </source>
</evidence>